<dbReference type="GO" id="GO:0016301">
    <property type="term" value="F:kinase activity"/>
    <property type="evidence" value="ECO:0007669"/>
    <property type="project" value="UniProtKB-KW"/>
</dbReference>
<accession>A0A1M5LAU5</accession>
<dbReference type="GO" id="GO:0016773">
    <property type="term" value="F:phosphotransferase activity, alcohol group as acceptor"/>
    <property type="evidence" value="ECO:0007669"/>
    <property type="project" value="InterPro"/>
</dbReference>
<gene>
    <name evidence="1" type="ORF">SAMN05444003_0171</name>
</gene>
<dbReference type="OrthoDB" id="3638028at2"/>
<dbReference type="Gene3D" id="1.10.510.10">
    <property type="entry name" value="Transferase(Phosphotransferase) domain 1"/>
    <property type="match status" value="1"/>
</dbReference>
<keyword evidence="1" id="KW-0418">Kinase</keyword>
<evidence type="ECO:0000313" key="1">
    <source>
        <dbReference type="EMBL" id="SHG61533.1"/>
    </source>
</evidence>
<keyword evidence="1" id="KW-0808">Transferase</keyword>
<dbReference type="GO" id="GO:0019748">
    <property type="term" value="P:secondary metabolic process"/>
    <property type="evidence" value="ECO:0007669"/>
    <property type="project" value="InterPro"/>
</dbReference>
<dbReference type="SUPFAM" id="SSF56112">
    <property type="entry name" value="Protein kinase-like (PK-like)"/>
    <property type="match status" value="1"/>
</dbReference>
<organism evidence="1 2">
    <name type="scientific">Cognatiyoonia sediminum</name>
    <dbReference type="NCBI Taxonomy" id="1508389"/>
    <lineage>
        <taxon>Bacteria</taxon>
        <taxon>Pseudomonadati</taxon>
        <taxon>Pseudomonadota</taxon>
        <taxon>Alphaproteobacteria</taxon>
        <taxon>Rhodobacterales</taxon>
        <taxon>Paracoccaceae</taxon>
        <taxon>Cognatiyoonia</taxon>
    </lineage>
</organism>
<dbReference type="InterPro" id="IPR011009">
    <property type="entry name" value="Kinase-like_dom_sf"/>
</dbReference>
<dbReference type="Proteomes" id="UP000184074">
    <property type="component" value="Unassembled WGS sequence"/>
</dbReference>
<dbReference type="InterPro" id="IPR006748">
    <property type="entry name" value="NH2Glyco/OHUrea_AB-resist_kin"/>
</dbReference>
<protein>
    <submittedName>
        <fullName evidence="1">Aminoglycoside/hydroxyurea antibiotic resistance kinase</fullName>
    </submittedName>
</protein>
<dbReference type="EMBL" id="FQXB01000001">
    <property type="protein sequence ID" value="SHG61533.1"/>
    <property type="molecule type" value="Genomic_DNA"/>
</dbReference>
<dbReference type="STRING" id="1508389.SAMN05444003_0171"/>
<proteinExistence type="predicted"/>
<dbReference type="AlphaFoldDB" id="A0A1M5LAU5"/>
<reference evidence="1 2" key="1">
    <citation type="submission" date="2016-11" db="EMBL/GenBank/DDBJ databases">
        <authorList>
            <person name="Jaros S."/>
            <person name="Januszkiewicz K."/>
            <person name="Wedrychowicz H."/>
        </authorList>
    </citation>
    <scope>NUCLEOTIDE SEQUENCE [LARGE SCALE GENOMIC DNA]</scope>
    <source>
        <strain evidence="1 2">DSM 28715</strain>
    </source>
</reference>
<evidence type="ECO:0000313" key="2">
    <source>
        <dbReference type="Proteomes" id="UP000184074"/>
    </source>
</evidence>
<dbReference type="RefSeq" id="WP_131802750.1">
    <property type="nucleotide sequence ID" value="NZ_FQXB01000001.1"/>
</dbReference>
<dbReference type="Pfam" id="PF04655">
    <property type="entry name" value="APH_6_hur"/>
    <property type="match status" value="1"/>
</dbReference>
<sequence>MGSANPKLERKAAQVAKRWGLTLEQQLVAEKNRIAFKVSSPWGPAALKVYRDLNAAGERSAASFYRKLPKGLGPTLYKTSPLNRAILVEWLDGPNLGELRASGQEDEANVYLAQVTRALYRAKIQIPFRYLRLAKTMEQKLKVASSVTITDEFAKALDQVANLLNELNNTTQTEQVIHGDLHYENVILTSEGPKLFDPKVYRADPAAELSKGLLAGHADRPIEEFSDRITKRADALAPATDSQPERLIGWSTVLYATRLFKAKHKVVHQSDFEKLDLLLKLSATM</sequence>
<keyword evidence="2" id="KW-1185">Reference proteome</keyword>
<dbReference type="Gene3D" id="1.20.1270.240">
    <property type="match status" value="1"/>
</dbReference>
<name>A0A1M5LAU5_9RHOB</name>